<evidence type="ECO:0000313" key="3">
    <source>
        <dbReference type="Proteomes" id="UP000031419"/>
    </source>
</evidence>
<dbReference type="EMBL" id="JNVU01000024">
    <property type="protein sequence ID" value="KEI44601.1"/>
    <property type="molecule type" value="Genomic_DNA"/>
</dbReference>
<organism evidence="2 3">
    <name type="scientific">Saccharopolyspora rectivirgula</name>
    <dbReference type="NCBI Taxonomy" id="28042"/>
    <lineage>
        <taxon>Bacteria</taxon>
        <taxon>Bacillati</taxon>
        <taxon>Actinomycetota</taxon>
        <taxon>Actinomycetes</taxon>
        <taxon>Pseudonocardiales</taxon>
        <taxon>Pseudonocardiaceae</taxon>
        <taxon>Saccharopolyspora</taxon>
    </lineage>
</organism>
<keyword evidence="1" id="KW-0472">Membrane</keyword>
<comment type="caution">
    <text evidence="2">The sequence shown here is derived from an EMBL/GenBank/DDBJ whole genome shotgun (WGS) entry which is preliminary data.</text>
</comment>
<reference evidence="2 3" key="1">
    <citation type="submission" date="2014-06" db="EMBL/GenBank/DDBJ databases">
        <title>Saccharopolyspora rectivirgula DSM-43113 Genome sequencing.</title>
        <authorList>
            <person name="Barrera C."/>
            <person name="Millon L."/>
            <person name="Rognon B."/>
            <person name="Zaugg C."/>
            <person name="Monod M."/>
        </authorList>
    </citation>
    <scope>NUCLEOTIDE SEQUENCE [LARGE SCALE GENOMIC DNA]</scope>
    <source>
        <strain evidence="2 3">DSM 43113</strain>
    </source>
</reference>
<evidence type="ECO:0000313" key="2">
    <source>
        <dbReference type="EMBL" id="KEI44601.1"/>
    </source>
</evidence>
<keyword evidence="1" id="KW-1133">Transmembrane helix</keyword>
<evidence type="ECO:0000256" key="1">
    <source>
        <dbReference type="SAM" id="Phobius"/>
    </source>
</evidence>
<accession>A0A073AZ58</accession>
<dbReference type="RefSeq" id="WP_051387991.1">
    <property type="nucleotide sequence ID" value="NZ_JAJUIW010000031.1"/>
</dbReference>
<feature type="transmembrane region" description="Helical" evidence="1">
    <location>
        <begin position="39"/>
        <end position="59"/>
    </location>
</feature>
<gene>
    <name evidence="2" type="ORF">GU90_08810</name>
</gene>
<keyword evidence="1" id="KW-0812">Transmembrane</keyword>
<dbReference type="AlphaFoldDB" id="A0A073AZ58"/>
<protein>
    <submittedName>
        <fullName evidence="2">Uncharacterized protein</fullName>
    </submittedName>
</protein>
<name>A0A073AZ58_9PSEU</name>
<dbReference type="STRING" id="28042.GU90_08810"/>
<proteinExistence type="predicted"/>
<keyword evidence="3" id="KW-1185">Reference proteome</keyword>
<sequence>MSSVDPERLLAEALRAQAGGERVAPADQPRPRGLPVGRVLVLAVLLGLLAGAIAGVVTLA</sequence>
<dbReference type="Proteomes" id="UP000031419">
    <property type="component" value="Unassembled WGS sequence"/>
</dbReference>